<comment type="function">
    <text evidence="12">Participates in the assembly of the viral procapsid in the cytoplasm. Forms first a 12S pre-assembly complex with protein H, and F and G pentamers, then twelve 12S complexes are joined by the D protein to form the procapsid. Internal scaffold protein B is released from the procapsid upon genome packaging. Autoproteolytic activity cleaves protein B and probably facilitates its removal through the pores of the procapsid.</text>
</comment>
<feature type="region of interest" description="Disordered" evidence="13">
    <location>
        <begin position="1"/>
        <end position="61"/>
    </location>
</feature>
<dbReference type="GO" id="GO:0008233">
    <property type="term" value="F:peptidase activity"/>
    <property type="evidence" value="ECO:0007669"/>
    <property type="project" value="UniProtKB-KW"/>
</dbReference>
<evidence type="ECO:0000256" key="13">
    <source>
        <dbReference type="SAM" id="MobiDB-lite"/>
    </source>
</evidence>
<comment type="subunit">
    <text evidence="3">Component of the procapsid complex composed of 60 copies of the internally located B, 240 copies of the external scaffolding protein D, 60 copies of each of the viral structural proteins F and G proteins, and 12 copies of H.</text>
</comment>
<evidence type="ECO:0000256" key="10">
    <source>
        <dbReference type="ARBA" id="ARBA00023200"/>
    </source>
</evidence>
<evidence type="ECO:0000256" key="1">
    <source>
        <dbReference type="ARBA" id="ARBA00004192"/>
    </source>
</evidence>
<keyword evidence="9" id="KW-0118">Viral capsid assembly</keyword>
<comment type="similarity">
    <text evidence="2">Belongs to the microviridae B protein family.</text>
</comment>
<protein>
    <recommendedName>
        <fullName evidence="4">Internal scaffolding protein B</fullName>
    </recommendedName>
    <alternativeName>
        <fullName evidence="11">Scaffolding protein B</fullName>
    </alternativeName>
</protein>
<keyword evidence="5" id="KW-1188">Viral release from host cell</keyword>
<keyword evidence="10" id="KW-1035">Host cytoplasm</keyword>
<evidence type="ECO:0000256" key="4">
    <source>
        <dbReference type="ARBA" id="ARBA00020505"/>
    </source>
</evidence>
<evidence type="ECO:0000256" key="11">
    <source>
        <dbReference type="ARBA" id="ARBA00030995"/>
    </source>
</evidence>
<dbReference type="Pfam" id="PF02304">
    <property type="entry name" value="Phage_B"/>
    <property type="match status" value="1"/>
</dbReference>
<evidence type="ECO:0000313" key="15">
    <source>
        <dbReference type="Proteomes" id="UP000002728"/>
    </source>
</evidence>
<keyword evidence="6" id="KW-0645">Protease</keyword>
<organismHost>
    <name type="scientific">Escherichia coli (strain K12)</name>
    <dbReference type="NCBI Taxonomy" id="83333"/>
</organismHost>
<evidence type="ECO:0000256" key="2">
    <source>
        <dbReference type="ARBA" id="ARBA00010960"/>
    </source>
</evidence>
<dbReference type="GO" id="GO:0019069">
    <property type="term" value="P:viral capsid assembly"/>
    <property type="evidence" value="ECO:0007669"/>
    <property type="project" value="InterPro"/>
</dbReference>
<keyword evidence="15" id="KW-1185">Reference proteome</keyword>
<evidence type="ECO:0000256" key="5">
    <source>
        <dbReference type="ARBA" id="ARBA00022612"/>
    </source>
</evidence>
<proteinExistence type="inferred from homology"/>
<evidence type="ECO:0000256" key="6">
    <source>
        <dbReference type="ARBA" id="ARBA00022670"/>
    </source>
</evidence>
<dbReference type="KEGG" id="vg:8044197"/>
<dbReference type="GO" id="GO:0030430">
    <property type="term" value="C:host cell cytoplasm"/>
    <property type="evidence" value="ECO:0007669"/>
    <property type="project" value="UniProtKB-SubCell"/>
</dbReference>
<name>C6K2G1_BPST1</name>
<keyword evidence="8" id="KW-0068">Autocatalytic cleavage</keyword>
<comment type="subcellular location">
    <subcellularLocation>
        <location evidence="1">Host cytoplasm</location>
    </subcellularLocation>
</comment>
<reference evidence="14 15" key="1">
    <citation type="submission" date="2009-05" db="EMBL/GenBank/DDBJ databases">
        <title>Varying success of optimality in experimental adaptations of bacteriophage lysis time.</title>
        <authorList>
            <person name="Chantranupong L."/>
            <person name="Heineman R.H."/>
        </authorList>
    </citation>
    <scope>NUCLEOTIDE SEQUENCE [LARGE SCALE GENOMIC DNA]</scope>
</reference>
<organism evidence="14 15">
    <name type="scientific">Escherichia phage St-1</name>
    <name type="common">Bacteriophage St-1</name>
    <dbReference type="NCBI Taxonomy" id="10845"/>
    <lineage>
        <taxon>Viruses</taxon>
        <taxon>Monodnaviria</taxon>
        <taxon>Sangervirae</taxon>
        <taxon>Phixviricota</taxon>
        <taxon>Malgrandaviricetes</taxon>
        <taxon>Petitvirales</taxon>
        <taxon>Microviridae</taxon>
        <taxon>Bullavirinae</taxon>
        <taxon>Alphatrevirus</taxon>
        <taxon>Alphatrevirus St1</taxon>
    </lineage>
</organism>
<dbReference type="EMBL" id="GQ149088">
    <property type="protein sequence ID" value="ACS44788.1"/>
    <property type="molecule type" value="Genomic_DNA"/>
</dbReference>
<keyword evidence="7" id="KW-0378">Hydrolase</keyword>
<evidence type="ECO:0000256" key="3">
    <source>
        <dbReference type="ARBA" id="ARBA00011498"/>
    </source>
</evidence>
<gene>
    <name evidence="14" type="primary">B</name>
</gene>
<dbReference type="OrthoDB" id="18148at10239"/>
<dbReference type="GO" id="GO:0006508">
    <property type="term" value="P:proteolysis"/>
    <property type="evidence" value="ECO:0007669"/>
    <property type="project" value="UniProtKB-KW"/>
</dbReference>
<feature type="compositionally biased region" description="Polar residues" evidence="13">
    <location>
        <begin position="31"/>
        <end position="52"/>
    </location>
</feature>
<evidence type="ECO:0000256" key="8">
    <source>
        <dbReference type="ARBA" id="ARBA00022813"/>
    </source>
</evidence>
<evidence type="ECO:0000256" key="12">
    <source>
        <dbReference type="ARBA" id="ARBA00046109"/>
    </source>
</evidence>
<accession>C6K2G1</accession>
<dbReference type="InterPro" id="IPR038149">
    <property type="entry name" value="Phage_B_sf"/>
</dbReference>
<evidence type="ECO:0000313" key="14">
    <source>
        <dbReference type="EMBL" id="ACS44788.1"/>
    </source>
</evidence>
<dbReference type="InterPro" id="IPR003513">
    <property type="entry name" value="Phage_B"/>
</dbReference>
<evidence type="ECO:0000256" key="9">
    <source>
        <dbReference type="ARBA" id="ARBA00022950"/>
    </source>
</evidence>
<sequence>MQESINGNLSEERISGAQQSEARNGAPVNGSPEQQSASGTEPNQLRFQPSVSDSERERQKAIDLEHRRAAFARHFGCAPGSEKHVENYSSFDEKDTRVQLAEFYRFNDGHLKKWGYF</sequence>
<evidence type="ECO:0000256" key="7">
    <source>
        <dbReference type="ARBA" id="ARBA00022801"/>
    </source>
</evidence>
<dbReference type="Gene3D" id="4.10.1260.10">
    <property type="entry name" value="Scaffolding protein gpD of bacteriophage procapsid"/>
    <property type="match status" value="1"/>
</dbReference>
<dbReference type="GeneID" id="8044197"/>
<dbReference type="RefSeq" id="YP_002985206.1">
    <property type="nucleotide sequence ID" value="NC_012868.1"/>
</dbReference>
<dbReference type="Proteomes" id="UP000002728">
    <property type="component" value="Segment"/>
</dbReference>